<accession>A0ABD1NGU2</accession>
<organism evidence="1 2">
    <name type="scientific">Flemingia macrophylla</name>
    <dbReference type="NCBI Taxonomy" id="520843"/>
    <lineage>
        <taxon>Eukaryota</taxon>
        <taxon>Viridiplantae</taxon>
        <taxon>Streptophyta</taxon>
        <taxon>Embryophyta</taxon>
        <taxon>Tracheophyta</taxon>
        <taxon>Spermatophyta</taxon>
        <taxon>Magnoliopsida</taxon>
        <taxon>eudicotyledons</taxon>
        <taxon>Gunneridae</taxon>
        <taxon>Pentapetalae</taxon>
        <taxon>rosids</taxon>
        <taxon>fabids</taxon>
        <taxon>Fabales</taxon>
        <taxon>Fabaceae</taxon>
        <taxon>Papilionoideae</taxon>
        <taxon>50 kb inversion clade</taxon>
        <taxon>NPAAA clade</taxon>
        <taxon>indigoferoid/millettioid clade</taxon>
        <taxon>Phaseoleae</taxon>
        <taxon>Flemingia</taxon>
    </lineage>
</organism>
<sequence length="49" mass="5585">MVGNFCLKFCVLTCFNPYCLLDALESLRLCCLKDTKICEPFLSANFKQS</sequence>
<evidence type="ECO:0008006" key="3">
    <source>
        <dbReference type="Google" id="ProtNLM"/>
    </source>
</evidence>
<dbReference type="AlphaFoldDB" id="A0ABD1NGU2"/>
<dbReference type="EMBL" id="JBGMDY010000001">
    <property type="protein sequence ID" value="KAL2347335.1"/>
    <property type="molecule type" value="Genomic_DNA"/>
</dbReference>
<evidence type="ECO:0000313" key="1">
    <source>
        <dbReference type="EMBL" id="KAL2347335.1"/>
    </source>
</evidence>
<name>A0ABD1NGU2_9FABA</name>
<keyword evidence="2" id="KW-1185">Reference proteome</keyword>
<evidence type="ECO:0000313" key="2">
    <source>
        <dbReference type="Proteomes" id="UP001603857"/>
    </source>
</evidence>
<proteinExistence type="predicted"/>
<gene>
    <name evidence="1" type="ORF">Fmac_001335</name>
</gene>
<dbReference type="Proteomes" id="UP001603857">
    <property type="component" value="Unassembled WGS sequence"/>
</dbReference>
<reference evidence="1 2" key="1">
    <citation type="submission" date="2024-08" db="EMBL/GenBank/DDBJ databases">
        <title>Insights into the chromosomal genome structure of Flemingia macrophylla.</title>
        <authorList>
            <person name="Ding Y."/>
            <person name="Zhao Y."/>
            <person name="Bi W."/>
            <person name="Wu M."/>
            <person name="Zhao G."/>
            <person name="Gong Y."/>
            <person name="Li W."/>
            <person name="Zhang P."/>
        </authorList>
    </citation>
    <scope>NUCLEOTIDE SEQUENCE [LARGE SCALE GENOMIC DNA]</scope>
    <source>
        <strain evidence="1">DYQJB</strain>
        <tissue evidence="1">Leaf</tissue>
    </source>
</reference>
<protein>
    <recommendedName>
        <fullName evidence="3">Beta-defensin</fullName>
    </recommendedName>
</protein>
<comment type="caution">
    <text evidence="1">The sequence shown here is derived from an EMBL/GenBank/DDBJ whole genome shotgun (WGS) entry which is preliminary data.</text>
</comment>